<reference evidence="1" key="2">
    <citation type="journal article" date="2015" name="Data Brief">
        <title>Shoot transcriptome of the giant reed, Arundo donax.</title>
        <authorList>
            <person name="Barrero R.A."/>
            <person name="Guerrero F.D."/>
            <person name="Moolhuijzen P."/>
            <person name="Goolsby J.A."/>
            <person name="Tidwell J."/>
            <person name="Bellgard S.E."/>
            <person name="Bellgard M.I."/>
        </authorList>
    </citation>
    <scope>NUCLEOTIDE SEQUENCE</scope>
    <source>
        <tissue evidence="1">Shoot tissue taken approximately 20 cm above the soil surface</tissue>
    </source>
</reference>
<protein>
    <submittedName>
        <fullName evidence="1">Uncharacterized protein</fullName>
    </submittedName>
</protein>
<dbReference type="EMBL" id="GBRH01208785">
    <property type="protein sequence ID" value="JAD89110.1"/>
    <property type="molecule type" value="Transcribed_RNA"/>
</dbReference>
<organism evidence="1">
    <name type="scientific">Arundo donax</name>
    <name type="common">Giant reed</name>
    <name type="synonym">Donax arundinaceus</name>
    <dbReference type="NCBI Taxonomy" id="35708"/>
    <lineage>
        <taxon>Eukaryota</taxon>
        <taxon>Viridiplantae</taxon>
        <taxon>Streptophyta</taxon>
        <taxon>Embryophyta</taxon>
        <taxon>Tracheophyta</taxon>
        <taxon>Spermatophyta</taxon>
        <taxon>Magnoliopsida</taxon>
        <taxon>Liliopsida</taxon>
        <taxon>Poales</taxon>
        <taxon>Poaceae</taxon>
        <taxon>PACMAD clade</taxon>
        <taxon>Arundinoideae</taxon>
        <taxon>Arundineae</taxon>
        <taxon>Arundo</taxon>
    </lineage>
</organism>
<proteinExistence type="predicted"/>
<name>A0A0A9DU07_ARUDO</name>
<reference evidence="1" key="1">
    <citation type="submission" date="2014-09" db="EMBL/GenBank/DDBJ databases">
        <authorList>
            <person name="Magalhaes I.L.F."/>
            <person name="Oliveira U."/>
            <person name="Santos F.R."/>
            <person name="Vidigal T.H.D.A."/>
            <person name="Brescovit A.D."/>
            <person name="Santos A.J."/>
        </authorList>
    </citation>
    <scope>NUCLEOTIDE SEQUENCE</scope>
    <source>
        <tissue evidence="1">Shoot tissue taken approximately 20 cm above the soil surface</tissue>
    </source>
</reference>
<sequence>MIFTTRTCKTKHPSSTTYGKKTQDRPTYTTTTCMHCLDKMRACRKVKGPFGCRRGGNPAHGRAIWSSPWLSRTGELPHYTSSFSLPSRAKPFGHRRGLVAPESCHNYASSFSPPPRTKSVADDLSTTLVSAPQIGCDMRRQLPKAP</sequence>
<dbReference type="AlphaFoldDB" id="A0A0A9DU07"/>
<accession>A0A0A9DU07</accession>
<evidence type="ECO:0000313" key="1">
    <source>
        <dbReference type="EMBL" id="JAD89110.1"/>
    </source>
</evidence>